<organism evidence="1 2">
    <name type="scientific">Epilithonimonas hispanica</name>
    <dbReference type="NCBI Taxonomy" id="358687"/>
    <lineage>
        <taxon>Bacteria</taxon>
        <taxon>Pseudomonadati</taxon>
        <taxon>Bacteroidota</taxon>
        <taxon>Flavobacteriia</taxon>
        <taxon>Flavobacteriales</taxon>
        <taxon>Weeksellaceae</taxon>
        <taxon>Chryseobacterium group</taxon>
        <taxon>Epilithonimonas</taxon>
    </lineage>
</organism>
<accession>A0A3D9CW68</accession>
<dbReference type="EMBL" id="QNUG01000021">
    <property type="protein sequence ID" value="REC70020.1"/>
    <property type="molecule type" value="Genomic_DNA"/>
</dbReference>
<protein>
    <recommendedName>
        <fullName evidence="3">Helix-turn-helix domain-containing protein</fullName>
    </recommendedName>
</protein>
<comment type="caution">
    <text evidence="1">The sequence shown here is derived from an EMBL/GenBank/DDBJ whole genome shotgun (WGS) entry which is preliminary data.</text>
</comment>
<dbReference type="Proteomes" id="UP000256326">
    <property type="component" value="Unassembled WGS sequence"/>
</dbReference>
<dbReference type="AlphaFoldDB" id="A0A3D9CW68"/>
<sequence>MEINFLNSQDFVRKLIEYLENMMNDAENFLKFLLDESQIMFLDDVCQMLRVSVRSMSNYRKKGLINGIQLNGNVIFIKPLLMLDLLKQYYVQNYGPYKG</sequence>
<gene>
    <name evidence="1" type="ORF">DRF58_10900</name>
</gene>
<proteinExistence type="predicted"/>
<evidence type="ECO:0000313" key="2">
    <source>
        <dbReference type="Proteomes" id="UP000256326"/>
    </source>
</evidence>
<evidence type="ECO:0000313" key="1">
    <source>
        <dbReference type="EMBL" id="REC70020.1"/>
    </source>
</evidence>
<reference evidence="1 2" key="1">
    <citation type="journal article" date="2006" name="Int. J. Syst. Evol. Microbiol.">
        <title>Chryseobacterium hispanicum sp. nov., isolated from the drinking water distribution system of Sevilla, Spain.</title>
        <authorList>
            <person name="Gallego V."/>
            <person name="Garcia M.T."/>
            <person name="Ventosa A."/>
        </authorList>
    </citation>
    <scope>NUCLEOTIDE SEQUENCE [LARGE SCALE GENOMIC DNA]</scope>
    <source>
        <strain evidence="1 2">KCTC 22104</strain>
    </source>
</reference>
<keyword evidence="2" id="KW-1185">Reference proteome</keyword>
<evidence type="ECO:0008006" key="3">
    <source>
        <dbReference type="Google" id="ProtNLM"/>
    </source>
</evidence>
<name>A0A3D9CW68_9FLAO</name>